<accession>A0ABY0FL73</accession>
<dbReference type="EMBL" id="PRLK01000001">
    <property type="protein sequence ID" value="RYC72935.1"/>
    <property type="molecule type" value="Genomic_DNA"/>
</dbReference>
<feature type="region of interest" description="Disordered" evidence="1">
    <location>
        <begin position="22"/>
        <end position="42"/>
    </location>
</feature>
<comment type="caution">
    <text evidence="2">The sequence shown here is derived from an EMBL/GenBank/DDBJ whole genome shotgun (WGS) entry which is preliminary data.</text>
</comment>
<feature type="compositionally biased region" description="Low complexity" evidence="1">
    <location>
        <begin position="145"/>
        <end position="154"/>
    </location>
</feature>
<sequence length="166" mass="18540">MKMNDFVTKTNLNEVMHSSGYAKAQSGSNFGSADSRNSFSQRQKIDYSQSIVKSYSDSQLGRLDSNRRAARTGANSTLTKIRERRQQLEETQGMNRQKNMALKDSDIDSSTKRRMGTYSSNNNSSSRNSSRDFNSISQSGIARGSSFQSSSTPSGNNFYNFRPPLK</sequence>
<dbReference type="Proteomes" id="UP001190925">
    <property type="component" value="Unassembled WGS sequence"/>
</dbReference>
<feature type="compositionally biased region" description="Low complexity" evidence="1">
    <location>
        <begin position="119"/>
        <end position="137"/>
    </location>
</feature>
<proteinExistence type="predicted"/>
<feature type="region of interest" description="Disordered" evidence="1">
    <location>
        <begin position="56"/>
        <end position="166"/>
    </location>
</feature>
<gene>
    <name evidence="2" type="ORF">G6CMJM_00030</name>
</gene>
<keyword evidence="3" id="KW-1185">Reference proteome</keyword>
<organism evidence="2 3">
    <name type="scientific">Candidatus Nanogingivalis gingivitcus</name>
    <dbReference type="NCBI Taxonomy" id="2171992"/>
    <lineage>
        <taxon>Bacteria</taxon>
        <taxon>Candidatus Saccharimonadota</taxon>
        <taxon>Candidatus Nanosyncoccalia</taxon>
        <taxon>Candidatus Nanogingivales</taxon>
        <taxon>Candidatus Nanogingivalaceae</taxon>
        <taxon>Candidatus Nanogingivalis</taxon>
    </lineage>
</organism>
<evidence type="ECO:0000313" key="3">
    <source>
        <dbReference type="Proteomes" id="UP001190925"/>
    </source>
</evidence>
<evidence type="ECO:0000313" key="2">
    <source>
        <dbReference type="EMBL" id="RYC72935.1"/>
    </source>
</evidence>
<reference evidence="2 3" key="1">
    <citation type="journal article" date="2018" name="bioRxiv">
        <title>Evidence of independent acquisition and adaption of ultra-small bacteria to human hosts across the highly diverse yet reduced genomes of the phylum Saccharibacteria.</title>
        <authorList>
            <person name="McLean J.S."/>
            <person name="Bor B."/>
            <person name="To T.T."/>
            <person name="Liu Q."/>
            <person name="Kearns K.A."/>
            <person name="Solden L.M."/>
            <person name="Wrighton K.C."/>
            <person name="He X."/>
            <person name="Shi W."/>
        </authorList>
    </citation>
    <scope>NUCLEOTIDE SEQUENCE [LARGE SCALE GENOMIC DNA]</scope>
    <source>
        <strain evidence="2 3">TM7_CMJM_G6_1_HOT_870</strain>
    </source>
</reference>
<feature type="compositionally biased region" description="Basic and acidic residues" evidence="1">
    <location>
        <begin position="101"/>
        <end position="111"/>
    </location>
</feature>
<feature type="compositionally biased region" description="Polar residues" evidence="1">
    <location>
        <begin position="25"/>
        <end position="42"/>
    </location>
</feature>
<protein>
    <submittedName>
        <fullName evidence="2">Uncharacterized protein</fullName>
    </submittedName>
</protein>
<feature type="compositionally biased region" description="Polar residues" evidence="1">
    <location>
        <begin position="89"/>
        <end position="98"/>
    </location>
</feature>
<name>A0ABY0FL73_9BACT</name>
<evidence type="ECO:0000256" key="1">
    <source>
        <dbReference type="SAM" id="MobiDB-lite"/>
    </source>
</evidence>
<dbReference type="RefSeq" id="WP_129718471.1">
    <property type="nucleotide sequence ID" value="NZ_PRLK01000001.1"/>
</dbReference>
<reference evidence="2 3" key="2">
    <citation type="journal article" date="2020" name="Cell Rep.">
        <title>Acquisition and Adaptation of Ultra-small Parasitic Reduced Genome Bacteria to Mammalian Hosts.</title>
        <authorList>
            <person name="McLean J.S."/>
            <person name="Bor B."/>
            <person name="Kerns K.A."/>
            <person name="Liu Q."/>
            <person name="To T.T."/>
            <person name="Solden L."/>
            <person name="Hendrickson E.L."/>
            <person name="Wrighton K."/>
            <person name="Shi W."/>
            <person name="He X."/>
        </authorList>
    </citation>
    <scope>NUCLEOTIDE SEQUENCE [LARGE SCALE GENOMIC DNA]</scope>
    <source>
        <strain evidence="2 3">TM7_CMJM_G6_1_HOT_870</strain>
    </source>
</reference>